<dbReference type="SMART" id="SM00862">
    <property type="entry name" value="Trans_reg_C"/>
    <property type="match status" value="1"/>
</dbReference>
<dbReference type="STRING" id="1855912.LuPra_06202"/>
<dbReference type="SUPFAM" id="SSF52172">
    <property type="entry name" value="CheY-like"/>
    <property type="match status" value="1"/>
</dbReference>
<keyword evidence="13" id="KW-1185">Reference proteome</keyword>
<dbReference type="PROSITE" id="PS50110">
    <property type="entry name" value="RESPONSE_REGULATORY"/>
    <property type="match status" value="1"/>
</dbReference>
<dbReference type="Pfam" id="PF00072">
    <property type="entry name" value="Response_reg"/>
    <property type="match status" value="1"/>
</dbReference>
<evidence type="ECO:0000313" key="13">
    <source>
        <dbReference type="Proteomes" id="UP000076079"/>
    </source>
</evidence>
<evidence type="ECO:0000313" key="12">
    <source>
        <dbReference type="EMBL" id="AMY12918.1"/>
    </source>
</evidence>
<evidence type="ECO:0000256" key="3">
    <source>
        <dbReference type="ARBA" id="ARBA00023012"/>
    </source>
</evidence>
<reference evidence="12 13" key="1">
    <citation type="journal article" date="2016" name="Genome Announc.">
        <title>First Complete Genome Sequence of a Subdivision 6 Acidobacterium Strain.</title>
        <authorList>
            <person name="Huang S."/>
            <person name="Vieira S."/>
            <person name="Bunk B."/>
            <person name="Riedel T."/>
            <person name="Sproer C."/>
            <person name="Overmann J."/>
        </authorList>
    </citation>
    <scope>NUCLEOTIDE SEQUENCE [LARGE SCALE GENOMIC DNA]</scope>
    <source>
        <strain evidence="13">DSM 100886 HEG_-6_39</strain>
    </source>
</reference>
<dbReference type="EMBL" id="CP015136">
    <property type="protein sequence ID" value="AMY12918.1"/>
    <property type="molecule type" value="Genomic_DNA"/>
</dbReference>
<keyword evidence="6" id="KW-0804">Transcription</keyword>
<dbReference type="InterPro" id="IPR011006">
    <property type="entry name" value="CheY-like_superfamily"/>
</dbReference>
<gene>
    <name evidence="12" type="primary">sphR</name>
    <name evidence="12" type="ORF">LuPra_06202</name>
</gene>
<keyword evidence="4" id="KW-0805">Transcription regulation</keyword>
<comment type="function">
    <text evidence="7">This protein is a positive regulator for the phosphate regulon. Transcription of this operon is positively regulated by PhoB and PhoR when phosphate is limited.</text>
</comment>
<protein>
    <recommendedName>
        <fullName evidence="1">Phosphate regulon transcriptional regulatory protein PhoB</fullName>
    </recommendedName>
</protein>
<keyword evidence="5 9" id="KW-0238">DNA-binding</keyword>
<dbReference type="FunFam" id="3.40.50.2300:FF:000001">
    <property type="entry name" value="DNA-binding response regulator PhoB"/>
    <property type="match status" value="1"/>
</dbReference>
<evidence type="ECO:0000256" key="7">
    <source>
        <dbReference type="ARBA" id="ARBA00024735"/>
    </source>
</evidence>
<reference evidence="13" key="2">
    <citation type="submission" date="2016-04" db="EMBL/GenBank/DDBJ databases">
        <title>First Complete Genome Sequence of a Subdivision 6 Acidobacterium.</title>
        <authorList>
            <person name="Huang S."/>
            <person name="Vieira S."/>
            <person name="Bunk B."/>
            <person name="Riedel T."/>
            <person name="Sproeer C."/>
            <person name="Overmann J."/>
        </authorList>
    </citation>
    <scope>NUCLEOTIDE SEQUENCE [LARGE SCALE GENOMIC DNA]</scope>
    <source>
        <strain evidence="13">DSM 100886 HEG_-6_39</strain>
    </source>
</reference>
<dbReference type="KEGG" id="abac:LuPra_06202"/>
<feature type="modified residue" description="4-aspartylphosphate" evidence="8">
    <location>
        <position position="55"/>
    </location>
</feature>
<sequence>MSDSARILLVEDEPGLQLTLSDRLRREGYEVDTAADGQSGLDKAATGEFDLVLLDVMLPRKNGFDVLRDLRQRGLETPVIMLTARGQVVDTVVGLKLGADDYLSKPFEMMELLARIEARLRRRTTPPATTPAAEGYQFGEVRMDFRSAEVFRGADPIELSAREYQLLRYMIEHRNEVISRDQLLNEVWGYNAMPSTRTVDVHVAWLRQKIEPNPRHPQFLLTVHGLGYRFVG</sequence>
<dbReference type="GO" id="GO:0000156">
    <property type="term" value="F:phosphorelay response regulator activity"/>
    <property type="evidence" value="ECO:0007669"/>
    <property type="project" value="TreeGrafter"/>
</dbReference>
<dbReference type="OrthoDB" id="9790442at2"/>
<feature type="DNA-binding region" description="OmpR/PhoB-type" evidence="9">
    <location>
        <begin position="133"/>
        <end position="232"/>
    </location>
</feature>
<dbReference type="GO" id="GO:0005829">
    <property type="term" value="C:cytosol"/>
    <property type="evidence" value="ECO:0007669"/>
    <property type="project" value="TreeGrafter"/>
</dbReference>
<dbReference type="GO" id="GO:0000976">
    <property type="term" value="F:transcription cis-regulatory region binding"/>
    <property type="evidence" value="ECO:0007669"/>
    <property type="project" value="TreeGrafter"/>
</dbReference>
<organism evidence="12 13">
    <name type="scientific">Luteitalea pratensis</name>
    <dbReference type="NCBI Taxonomy" id="1855912"/>
    <lineage>
        <taxon>Bacteria</taxon>
        <taxon>Pseudomonadati</taxon>
        <taxon>Acidobacteriota</taxon>
        <taxon>Vicinamibacteria</taxon>
        <taxon>Vicinamibacterales</taxon>
        <taxon>Vicinamibacteraceae</taxon>
        <taxon>Luteitalea</taxon>
    </lineage>
</organism>
<dbReference type="FunFam" id="1.10.10.10:FF:000018">
    <property type="entry name" value="DNA-binding response regulator ResD"/>
    <property type="match status" value="1"/>
</dbReference>
<dbReference type="RefSeq" id="WP_110174331.1">
    <property type="nucleotide sequence ID" value="NZ_CP015136.1"/>
</dbReference>
<accession>A0A143PXH3</accession>
<evidence type="ECO:0000256" key="9">
    <source>
        <dbReference type="PROSITE-ProRule" id="PRU01091"/>
    </source>
</evidence>
<evidence type="ECO:0000256" key="4">
    <source>
        <dbReference type="ARBA" id="ARBA00023015"/>
    </source>
</evidence>
<dbReference type="SUPFAM" id="SSF46894">
    <property type="entry name" value="C-terminal effector domain of the bipartite response regulators"/>
    <property type="match status" value="1"/>
</dbReference>
<proteinExistence type="predicted"/>
<evidence type="ECO:0000259" key="11">
    <source>
        <dbReference type="PROSITE" id="PS51755"/>
    </source>
</evidence>
<dbReference type="InterPro" id="IPR001867">
    <property type="entry name" value="OmpR/PhoB-type_DNA-bd"/>
</dbReference>
<dbReference type="PANTHER" id="PTHR48111:SF1">
    <property type="entry name" value="TWO-COMPONENT RESPONSE REGULATOR ORR33"/>
    <property type="match status" value="1"/>
</dbReference>
<evidence type="ECO:0000259" key="10">
    <source>
        <dbReference type="PROSITE" id="PS50110"/>
    </source>
</evidence>
<dbReference type="Gene3D" id="6.10.250.690">
    <property type="match status" value="1"/>
</dbReference>
<dbReference type="Pfam" id="PF00486">
    <property type="entry name" value="Trans_reg_C"/>
    <property type="match status" value="1"/>
</dbReference>
<dbReference type="GO" id="GO:0032993">
    <property type="term" value="C:protein-DNA complex"/>
    <property type="evidence" value="ECO:0007669"/>
    <property type="project" value="TreeGrafter"/>
</dbReference>
<feature type="domain" description="Response regulatory" evidence="10">
    <location>
        <begin position="6"/>
        <end position="120"/>
    </location>
</feature>
<keyword evidence="2 8" id="KW-0597">Phosphoprotein</keyword>
<evidence type="ECO:0000256" key="1">
    <source>
        <dbReference type="ARBA" id="ARBA00013332"/>
    </source>
</evidence>
<dbReference type="GO" id="GO:0006355">
    <property type="term" value="P:regulation of DNA-templated transcription"/>
    <property type="evidence" value="ECO:0007669"/>
    <property type="project" value="InterPro"/>
</dbReference>
<dbReference type="PANTHER" id="PTHR48111">
    <property type="entry name" value="REGULATOR OF RPOS"/>
    <property type="match status" value="1"/>
</dbReference>
<dbReference type="SMART" id="SM00448">
    <property type="entry name" value="REC"/>
    <property type="match status" value="1"/>
</dbReference>
<dbReference type="AlphaFoldDB" id="A0A143PXH3"/>
<dbReference type="CDD" id="cd00383">
    <property type="entry name" value="trans_reg_C"/>
    <property type="match status" value="1"/>
</dbReference>
<dbReference type="Gene3D" id="1.10.10.10">
    <property type="entry name" value="Winged helix-like DNA-binding domain superfamily/Winged helix DNA-binding domain"/>
    <property type="match status" value="1"/>
</dbReference>
<dbReference type="Gene3D" id="3.40.50.2300">
    <property type="match status" value="1"/>
</dbReference>
<keyword evidence="3" id="KW-0902">Two-component regulatory system</keyword>
<evidence type="ECO:0000256" key="8">
    <source>
        <dbReference type="PROSITE-ProRule" id="PRU00169"/>
    </source>
</evidence>
<dbReference type="InterPro" id="IPR039420">
    <property type="entry name" value="WalR-like"/>
</dbReference>
<name>A0A143PXH3_LUTPR</name>
<evidence type="ECO:0000256" key="5">
    <source>
        <dbReference type="ARBA" id="ARBA00023125"/>
    </source>
</evidence>
<dbReference type="InterPro" id="IPR001789">
    <property type="entry name" value="Sig_transdc_resp-reg_receiver"/>
</dbReference>
<dbReference type="PROSITE" id="PS51755">
    <property type="entry name" value="OMPR_PHOB"/>
    <property type="match status" value="1"/>
</dbReference>
<dbReference type="InterPro" id="IPR036388">
    <property type="entry name" value="WH-like_DNA-bd_sf"/>
</dbReference>
<evidence type="ECO:0000256" key="6">
    <source>
        <dbReference type="ARBA" id="ARBA00023163"/>
    </source>
</evidence>
<dbReference type="Proteomes" id="UP000076079">
    <property type="component" value="Chromosome"/>
</dbReference>
<dbReference type="InterPro" id="IPR016032">
    <property type="entry name" value="Sig_transdc_resp-reg_C-effctor"/>
</dbReference>
<feature type="domain" description="OmpR/PhoB-type" evidence="11">
    <location>
        <begin position="133"/>
        <end position="232"/>
    </location>
</feature>
<evidence type="ECO:0000256" key="2">
    <source>
        <dbReference type="ARBA" id="ARBA00022553"/>
    </source>
</evidence>